<evidence type="ECO:0000256" key="6">
    <source>
        <dbReference type="ARBA" id="ARBA00023186"/>
    </source>
</evidence>
<feature type="signal peptide" evidence="7">
    <location>
        <begin position="1"/>
        <end position="19"/>
    </location>
</feature>
<dbReference type="Pfam" id="PF10185">
    <property type="entry name" value="Mesd"/>
    <property type="match status" value="1"/>
</dbReference>
<dbReference type="GO" id="GO:0005783">
    <property type="term" value="C:endoplasmic reticulum"/>
    <property type="evidence" value="ECO:0007669"/>
    <property type="project" value="UniProtKB-SubCell"/>
</dbReference>
<keyword evidence="3" id="KW-0879">Wnt signaling pathway</keyword>
<dbReference type="Proteomes" id="UP001168990">
    <property type="component" value="Unassembled WGS sequence"/>
</dbReference>
<evidence type="ECO:0000313" key="9">
    <source>
        <dbReference type="Proteomes" id="UP001168990"/>
    </source>
</evidence>
<name>A0AA39C3S2_9HYME</name>
<evidence type="ECO:0008006" key="10">
    <source>
        <dbReference type="Google" id="ProtNLM"/>
    </source>
</evidence>
<evidence type="ECO:0000256" key="2">
    <source>
        <dbReference type="ARBA" id="ARBA00011068"/>
    </source>
</evidence>
<gene>
    <name evidence="8" type="ORF">PV328_011124</name>
</gene>
<dbReference type="GO" id="GO:0006457">
    <property type="term" value="P:protein folding"/>
    <property type="evidence" value="ECO:0007669"/>
    <property type="project" value="InterPro"/>
</dbReference>
<dbReference type="GO" id="GO:0016055">
    <property type="term" value="P:Wnt signaling pathway"/>
    <property type="evidence" value="ECO:0007669"/>
    <property type="project" value="UniProtKB-KW"/>
</dbReference>
<keyword evidence="9" id="KW-1185">Reference proteome</keyword>
<comment type="caution">
    <text evidence="8">The sequence shown here is derived from an EMBL/GenBank/DDBJ whole genome shotgun (WGS) entry which is preliminary data.</text>
</comment>
<keyword evidence="6" id="KW-0143">Chaperone</keyword>
<proteinExistence type="inferred from homology"/>
<reference evidence="8" key="2">
    <citation type="submission" date="2023-03" db="EMBL/GenBank/DDBJ databases">
        <authorList>
            <person name="Inwood S.N."/>
            <person name="Skelly J.G."/>
            <person name="Guhlin J."/>
            <person name="Harrop T.W.R."/>
            <person name="Goldson S.G."/>
            <person name="Dearden P.K."/>
        </authorList>
    </citation>
    <scope>NUCLEOTIDE SEQUENCE</scope>
    <source>
        <strain evidence="8">Irish</strain>
        <tissue evidence="8">Whole body</tissue>
    </source>
</reference>
<evidence type="ECO:0000256" key="7">
    <source>
        <dbReference type="SAM" id="SignalP"/>
    </source>
</evidence>
<dbReference type="AlphaFoldDB" id="A0AA39C3S2"/>
<evidence type="ECO:0000313" key="8">
    <source>
        <dbReference type="EMBL" id="KAK0157375.1"/>
    </source>
</evidence>
<accession>A0AA39C3S2</accession>
<dbReference type="Gene3D" id="3.30.70.260">
    <property type="match status" value="1"/>
</dbReference>
<dbReference type="PANTHER" id="PTHR17600">
    <property type="entry name" value="MESODERM DEVELOPMENT CANDIDATE 2"/>
    <property type="match status" value="1"/>
</dbReference>
<dbReference type="EMBL" id="JAQQBS010001425">
    <property type="protein sequence ID" value="KAK0157375.1"/>
    <property type="molecule type" value="Genomic_DNA"/>
</dbReference>
<dbReference type="PANTHER" id="PTHR17600:SF2">
    <property type="entry name" value="LRP CHAPERONE MESD"/>
    <property type="match status" value="1"/>
</dbReference>
<comment type="subcellular location">
    <subcellularLocation>
        <location evidence="1">Endoplasmic reticulum</location>
    </subcellularLocation>
</comment>
<dbReference type="InterPro" id="IPR019330">
    <property type="entry name" value="MESD"/>
</dbReference>
<feature type="chain" id="PRO_5041267733" description="LDLR chaperone boca" evidence="7">
    <location>
        <begin position="20"/>
        <end position="190"/>
    </location>
</feature>
<evidence type="ECO:0000256" key="3">
    <source>
        <dbReference type="ARBA" id="ARBA00022687"/>
    </source>
</evidence>
<evidence type="ECO:0000256" key="1">
    <source>
        <dbReference type="ARBA" id="ARBA00004240"/>
    </source>
</evidence>
<protein>
    <recommendedName>
        <fullName evidence="10">LDLR chaperone boca</fullName>
    </recommendedName>
</protein>
<evidence type="ECO:0000256" key="5">
    <source>
        <dbReference type="ARBA" id="ARBA00022824"/>
    </source>
</evidence>
<evidence type="ECO:0000256" key="4">
    <source>
        <dbReference type="ARBA" id="ARBA00022729"/>
    </source>
</evidence>
<dbReference type="Gene3D" id="6.10.250.640">
    <property type="match status" value="1"/>
</dbReference>
<reference evidence="8" key="1">
    <citation type="journal article" date="2023" name="bioRxiv">
        <title>Scaffold-level genome assemblies of two parasitoid biocontrol wasps reveal the parthenogenesis mechanism and an associated novel virus.</title>
        <authorList>
            <person name="Inwood S."/>
            <person name="Skelly J."/>
            <person name="Guhlin J."/>
            <person name="Harrop T."/>
            <person name="Goldson S."/>
            <person name="Dearden P."/>
        </authorList>
    </citation>
    <scope>NUCLEOTIDE SEQUENCE</scope>
    <source>
        <strain evidence="8">Irish</strain>
        <tissue evidence="8">Whole body</tissue>
    </source>
</reference>
<organism evidence="8 9">
    <name type="scientific">Microctonus aethiopoides</name>
    <dbReference type="NCBI Taxonomy" id="144406"/>
    <lineage>
        <taxon>Eukaryota</taxon>
        <taxon>Metazoa</taxon>
        <taxon>Ecdysozoa</taxon>
        <taxon>Arthropoda</taxon>
        <taxon>Hexapoda</taxon>
        <taxon>Insecta</taxon>
        <taxon>Pterygota</taxon>
        <taxon>Neoptera</taxon>
        <taxon>Endopterygota</taxon>
        <taxon>Hymenoptera</taxon>
        <taxon>Apocrita</taxon>
        <taxon>Ichneumonoidea</taxon>
        <taxon>Braconidae</taxon>
        <taxon>Euphorinae</taxon>
        <taxon>Microctonus</taxon>
    </lineage>
</organism>
<sequence>MKWNIFFYLYIGLFVIVNCEENKAKSWKEKNIMDMTDADMERLLDQWEEGDDPLEPDELPEHLRPVPKIDISQIDSSNPDNLLRATKLGRNVMMFVDVRDDLSDNEAENILRLWQGSLQNNHIIAERYPIEAKRAVFMFREGSQAVDGKNFFINQPELERVTLEGQTYYGKNSKEKKIGDNKKKMKADEL</sequence>
<keyword evidence="4 7" id="KW-0732">Signal</keyword>
<comment type="similarity">
    <text evidence="2">Belongs to the MESD family.</text>
</comment>
<keyword evidence="5" id="KW-0256">Endoplasmic reticulum</keyword>